<evidence type="ECO:0008006" key="3">
    <source>
        <dbReference type="Google" id="ProtNLM"/>
    </source>
</evidence>
<evidence type="ECO:0000313" key="1">
    <source>
        <dbReference type="EMBL" id="QEO18812.1"/>
    </source>
</evidence>
<sequence length="273" mass="31301">MDQIVEKPTSINTSIESKLYQSYLDIVKTYSEELFTKKSENYSKLSGLFVTASPTQWELGKRILVVGRETRGWNVINEKKPYTDLPSYLAEAMDKQKKFLAKYIEEKKDKGFTFYNFLRDLGNQFGTGNIAWANLFCFDWNGSTPNQKSTPHYEAIKELSGLLLKAAIQNLDPDIIIFANGSSSAKVRREFFPIDGELAATPAPWVNYLDQKIEKIELESFVLYGKIKCYRINHPANRVKKSAESNDMEAFLSSQQARKYLIELIKKDLQDGE</sequence>
<dbReference type="AlphaFoldDB" id="A0A5C1YUR3"/>
<dbReference type="KEGG" id="acek:FLP30_13100"/>
<evidence type="ECO:0000313" key="2">
    <source>
        <dbReference type="Proteomes" id="UP000324536"/>
    </source>
</evidence>
<keyword evidence="2" id="KW-1185">Reference proteome</keyword>
<protein>
    <recommendedName>
        <fullName evidence="3">Uracil-DNA glycosylase-like domain-containing protein</fullName>
    </recommendedName>
</protein>
<keyword evidence="1" id="KW-0614">Plasmid</keyword>
<reference evidence="1 2" key="1">
    <citation type="submission" date="2019-09" db="EMBL/GenBank/DDBJ databases">
        <title>Genome sequencing of strain KACC 21233.</title>
        <authorList>
            <person name="Heo J."/>
            <person name="Kim S.-J."/>
            <person name="Kim J.-S."/>
            <person name="Hong S.-B."/>
            <person name="Kwon S.-W."/>
        </authorList>
    </citation>
    <scope>NUCLEOTIDE SEQUENCE [LARGE SCALE GENOMIC DNA]</scope>
    <source>
        <strain evidence="1 2">KACC 21233</strain>
        <plasmid evidence="1 2">unnamed1</plasmid>
    </source>
</reference>
<accession>A0A5C1YUR3</accession>
<dbReference type="EMBL" id="CP043507">
    <property type="protein sequence ID" value="QEO18812.1"/>
    <property type="molecule type" value="Genomic_DNA"/>
</dbReference>
<dbReference type="RefSeq" id="WP_149280468.1">
    <property type="nucleotide sequence ID" value="NZ_CP043507.1"/>
</dbReference>
<name>A0A5C1YUR3_9PROT</name>
<geneLocation type="plasmid" evidence="1">
    <name>unnamed1</name>
</geneLocation>
<dbReference type="OrthoDB" id="6608549at2"/>
<proteinExistence type="predicted"/>
<organism evidence="1 2">
    <name type="scientific">Acetobacter vaccinii</name>
    <dbReference type="NCBI Taxonomy" id="2592655"/>
    <lineage>
        <taxon>Bacteria</taxon>
        <taxon>Pseudomonadati</taxon>
        <taxon>Pseudomonadota</taxon>
        <taxon>Alphaproteobacteria</taxon>
        <taxon>Acetobacterales</taxon>
        <taxon>Acetobacteraceae</taxon>
        <taxon>Acetobacter</taxon>
    </lineage>
</organism>
<dbReference type="Proteomes" id="UP000324536">
    <property type="component" value="Plasmid unnamed1"/>
</dbReference>
<gene>
    <name evidence="1" type="ORF">FLP30_13100</name>
</gene>